<organism evidence="12 13">
    <name type="scientific">Acorus gramineus</name>
    <name type="common">Dwarf sweet flag</name>
    <dbReference type="NCBI Taxonomy" id="55184"/>
    <lineage>
        <taxon>Eukaryota</taxon>
        <taxon>Viridiplantae</taxon>
        <taxon>Streptophyta</taxon>
        <taxon>Embryophyta</taxon>
        <taxon>Tracheophyta</taxon>
        <taxon>Spermatophyta</taxon>
        <taxon>Magnoliopsida</taxon>
        <taxon>Liliopsida</taxon>
        <taxon>Acoraceae</taxon>
        <taxon>Acorus</taxon>
    </lineage>
</organism>
<evidence type="ECO:0000256" key="1">
    <source>
        <dbReference type="ARBA" id="ARBA00000822"/>
    </source>
</evidence>
<dbReference type="InterPro" id="IPR016283">
    <property type="entry name" value="Glyco_hydro_19"/>
</dbReference>
<dbReference type="PROSITE" id="PS00774">
    <property type="entry name" value="CHITINASE_19_2"/>
    <property type="match status" value="1"/>
</dbReference>
<evidence type="ECO:0000256" key="2">
    <source>
        <dbReference type="ARBA" id="ARBA00012729"/>
    </source>
</evidence>
<reference evidence="12" key="2">
    <citation type="submission" date="2023-06" db="EMBL/GenBank/DDBJ databases">
        <authorList>
            <person name="Ma L."/>
            <person name="Liu K.-W."/>
            <person name="Li Z."/>
            <person name="Hsiao Y.-Y."/>
            <person name="Qi Y."/>
            <person name="Fu T."/>
            <person name="Tang G."/>
            <person name="Zhang D."/>
            <person name="Sun W.-H."/>
            <person name="Liu D.-K."/>
            <person name="Li Y."/>
            <person name="Chen G.-Z."/>
            <person name="Liu X.-D."/>
            <person name="Liao X.-Y."/>
            <person name="Jiang Y.-T."/>
            <person name="Yu X."/>
            <person name="Hao Y."/>
            <person name="Huang J."/>
            <person name="Zhao X.-W."/>
            <person name="Ke S."/>
            <person name="Chen Y.-Y."/>
            <person name="Wu W.-L."/>
            <person name="Hsu J.-L."/>
            <person name="Lin Y.-F."/>
            <person name="Huang M.-D."/>
            <person name="Li C.-Y."/>
            <person name="Huang L."/>
            <person name="Wang Z.-W."/>
            <person name="Zhao X."/>
            <person name="Zhong W.-Y."/>
            <person name="Peng D.-H."/>
            <person name="Ahmad S."/>
            <person name="Lan S."/>
            <person name="Zhang J.-S."/>
            <person name="Tsai W.-C."/>
            <person name="Van De Peer Y."/>
            <person name="Liu Z.-J."/>
        </authorList>
    </citation>
    <scope>NUCLEOTIDE SEQUENCE</scope>
    <source>
        <strain evidence="12">SCP</strain>
        <tissue evidence="12">Leaves</tissue>
    </source>
</reference>
<dbReference type="PROSITE" id="PS00773">
    <property type="entry name" value="CHITINASE_19_1"/>
    <property type="match status" value="1"/>
</dbReference>
<evidence type="ECO:0000259" key="10">
    <source>
        <dbReference type="PROSITE" id="PS00773"/>
    </source>
</evidence>
<keyword evidence="7" id="KW-0624">Polysaccharide degradation</keyword>
<dbReference type="PIRSF" id="PIRSF001060">
    <property type="entry name" value="Endochitinase"/>
    <property type="match status" value="1"/>
</dbReference>
<feature type="domain" description="Glycoside hydrolase family 19 catalytic" evidence="10">
    <location>
        <begin position="36"/>
        <end position="58"/>
    </location>
</feature>
<evidence type="ECO:0000256" key="4">
    <source>
        <dbReference type="ARBA" id="ARBA00023157"/>
    </source>
</evidence>
<dbReference type="InterPro" id="IPR000726">
    <property type="entry name" value="Glyco_hydro_19_cat"/>
</dbReference>
<protein>
    <recommendedName>
        <fullName evidence="2">chitinase</fullName>
        <ecNumber evidence="2">3.2.1.14</ecNumber>
    </recommendedName>
</protein>
<evidence type="ECO:0000313" key="12">
    <source>
        <dbReference type="EMBL" id="KAK1271964.1"/>
    </source>
</evidence>
<proteinExistence type="predicted"/>
<dbReference type="CDD" id="cd00325">
    <property type="entry name" value="chitinase_GH19"/>
    <property type="match status" value="1"/>
</dbReference>
<accession>A0AAV9B5L6</accession>
<dbReference type="GO" id="GO:0008843">
    <property type="term" value="F:endochitinase activity"/>
    <property type="evidence" value="ECO:0007669"/>
    <property type="project" value="UniProtKB-EC"/>
</dbReference>
<dbReference type="PANTHER" id="PTHR22595:SF194">
    <property type="entry name" value="CHITINASE FAMILY PROTEIN"/>
    <property type="match status" value="1"/>
</dbReference>
<dbReference type="FunFam" id="3.30.20.10:FF:000001">
    <property type="entry name" value="Endochitinase (Chitinase)"/>
    <property type="match status" value="1"/>
</dbReference>
<comment type="catalytic activity">
    <reaction evidence="1">
        <text>Random endo-hydrolysis of N-acetyl-beta-D-glucosaminide (1-&gt;4)-beta-linkages in chitin and chitodextrins.</text>
        <dbReference type="EC" id="3.2.1.14"/>
    </reaction>
</comment>
<keyword evidence="4 9" id="KW-1015">Disulfide bond</keyword>
<dbReference type="Proteomes" id="UP001179952">
    <property type="component" value="Unassembled WGS sequence"/>
</dbReference>
<feature type="disulfide bond" evidence="9">
    <location>
        <begin position="98"/>
        <end position="107"/>
    </location>
</feature>
<evidence type="ECO:0000256" key="7">
    <source>
        <dbReference type="ARBA" id="ARBA00023326"/>
    </source>
</evidence>
<dbReference type="GO" id="GO:0006032">
    <property type="term" value="P:chitin catabolic process"/>
    <property type="evidence" value="ECO:0007669"/>
    <property type="project" value="InterPro"/>
</dbReference>
<keyword evidence="6" id="KW-0326">Glycosidase</keyword>
<dbReference type="Pfam" id="PF00182">
    <property type="entry name" value="Glyco_hydro_19"/>
    <property type="match status" value="1"/>
</dbReference>
<dbReference type="AlphaFoldDB" id="A0AAV9B5L6"/>
<reference evidence="12" key="1">
    <citation type="journal article" date="2023" name="Nat. Commun.">
        <title>Diploid and tetraploid genomes of Acorus and the evolution of monocots.</title>
        <authorList>
            <person name="Ma L."/>
            <person name="Liu K.W."/>
            <person name="Li Z."/>
            <person name="Hsiao Y.Y."/>
            <person name="Qi Y."/>
            <person name="Fu T."/>
            <person name="Tang G.D."/>
            <person name="Zhang D."/>
            <person name="Sun W.H."/>
            <person name="Liu D.K."/>
            <person name="Li Y."/>
            <person name="Chen G.Z."/>
            <person name="Liu X.D."/>
            <person name="Liao X.Y."/>
            <person name="Jiang Y.T."/>
            <person name="Yu X."/>
            <person name="Hao Y."/>
            <person name="Huang J."/>
            <person name="Zhao X.W."/>
            <person name="Ke S."/>
            <person name="Chen Y.Y."/>
            <person name="Wu W.L."/>
            <person name="Hsu J.L."/>
            <person name="Lin Y.F."/>
            <person name="Huang M.D."/>
            <person name="Li C.Y."/>
            <person name="Huang L."/>
            <person name="Wang Z.W."/>
            <person name="Zhao X."/>
            <person name="Zhong W.Y."/>
            <person name="Peng D.H."/>
            <person name="Ahmad S."/>
            <person name="Lan S."/>
            <person name="Zhang J.S."/>
            <person name="Tsai W.C."/>
            <person name="Van de Peer Y."/>
            <person name="Liu Z.J."/>
        </authorList>
    </citation>
    <scope>NUCLEOTIDE SEQUENCE</scope>
    <source>
        <strain evidence="12">SCP</strain>
    </source>
</reference>
<keyword evidence="3" id="KW-0378">Hydrolase</keyword>
<evidence type="ECO:0000256" key="3">
    <source>
        <dbReference type="ARBA" id="ARBA00022801"/>
    </source>
</evidence>
<keyword evidence="13" id="KW-1185">Reference proteome</keyword>
<dbReference type="EC" id="3.2.1.14" evidence="2"/>
<feature type="domain" description="Glycoside hydrolase family 19 catalytic" evidence="11">
    <location>
        <begin position="151"/>
        <end position="161"/>
    </location>
</feature>
<evidence type="ECO:0000256" key="5">
    <source>
        <dbReference type="ARBA" id="ARBA00023277"/>
    </source>
</evidence>
<name>A0AAV9B5L6_ACOGR</name>
<dbReference type="Gene3D" id="1.10.530.10">
    <property type="match status" value="1"/>
</dbReference>
<dbReference type="InterPro" id="IPR023346">
    <property type="entry name" value="Lysozyme-like_dom_sf"/>
</dbReference>
<comment type="caution">
    <text evidence="12">The sequence shown here is derived from an EMBL/GenBank/DDBJ whole genome shotgun (WGS) entry which is preliminary data.</text>
</comment>
<feature type="disulfide bond" evidence="9">
    <location>
        <begin position="36"/>
        <end position="85"/>
    </location>
</feature>
<sequence length="219" mass="24062">MAAVNDDSASLSGSSVARIVTPQFFNGIINQAGPNCPGKRFYTRRAFLDALRSYPRFGTTGSETTRKREIAAFFAHVTHETGHLCFIEEINGASHNYCDKRFPRYPCLSNKGYFGRGPLQISWNYNYGPAGKSIGFDGLRAPETVAKNPVISFKTALWFWMNNVHSIIISGKGFGETIRAINGAVECNGKKPGAVQARVRYYKGYCRQLGVSPGGNLSC</sequence>
<dbReference type="EMBL" id="JAUJYN010000005">
    <property type="protein sequence ID" value="KAK1271964.1"/>
    <property type="molecule type" value="Genomic_DNA"/>
</dbReference>
<evidence type="ECO:0000256" key="8">
    <source>
        <dbReference type="PIRSR" id="PIRSR001060-1"/>
    </source>
</evidence>
<dbReference type="GO" id="GO:0016998">
    <property type="term" value="P:cell wall macromolecule catabolic process"/>
    <property type="evidence" value="ECO:0007669"/>
    <property type="project" value="InterPro"/>
</dbReference>
<dbReference type="SUPFAM" id="SSF53955">
    <property type="entry name" value="Lysozyme-like"/>
    <property type="match status" value="1"/>
</dbReference>
<dbReference type="GO" id="GO:0000272">
    <property type="term" value="P:polysaccharide catabolic process"/>
    <property type="evidence" value="ECO:0007669"/>
    <property type="project" value="UniProtKB-KW"/>
</dbReference>
<evidence type="ECO:0000256" key="9">
    <source>
        <dbReference type="PIRSR" id="PIRSR001060-2"/>
    </source>
</evidence>
<dbReference type="Gene3D" id="3.30.20.10">
    <property type="entry name" value="Endochitinase, domain 2"/>
    <property type="match status" value="1"/>
</dbReference>
<feature type="active site" description="Proton donor" evidence="8">
    <location>
        <position position="80"/>
    </location>
</feature>
<evidence type="ECO:0000313" key="13">
    <source>
        <dbReference type="Proteomes" id="UP001179952"/>
    </source>
</evidence>
<evidence type="ECO:0000256" key="6">
    <source>
        <dbReference type="ARBA" id="ARBA00023295"/>
    </source>
</evidence>
<dbReference type="PANTHER" id="PTHR22595">
    <property type="entry name" value="CHITINASE-RELATED"/>
    <property type="match status" value="1"/>
</dbReference>
<gene>
    <name evidence="12" type="ORF">QJS04_geneDACA014197</name>
</gene>
<keyword evidence="5" id="KW-0119">Carbohydrate metabolism</keyword>
<feature type="disulfide bond" evidence="9">
    <location>
        <begin position="187"/>
        <end position="219"/>
    </location>
</feature>
<evidence type="ECO:0000259" key="11">
    <source>
        <dbReference type="PROSITE" id="PS00774"/>
    </source>
</evidence>